<dbReference type="PANTHER" id="PTHR47959">
    <property type="entry name" value="ATP-DEPENDENT RNA HELICASE RHLE-RELATED"/>
    <property type="match status" value="1"/>
</dbReference>
<evidence type="ECO:0000313" key="9">
    <source>
        <dbReference type="EMBL" id="EHH68344.1"/>
    </source>
</evidence>
<evidence type="ECO:0000256" key="1">
    <source>
        <dbReference type="ARBA" id="ARBA00022741"/>
    </source>
</evidence>
<dbReference type="CDD" id="cd18787">
    <property type="entry name" value="SF2_C_DEAD"/>
    <property type="match status" value="1"/>
</dbReference>
<dbReference type="Pfam" id="PF00271">
    <property type="entry name" value="Helicase_C"/>
    <property type="match status" value="1"/>
</dbReference>
<dbReference type="PROSITE" id="PS51194">
    <property type="entry name" value="HELICASE_CTER"/>
    <property type="match status" value="1"/>
</dbReference>
<sequence>MFPEPEEIWQEAIMTTAKKISASSPDFPALGLMPPLLAALEQAGHKRPSDIQTEAIPALLAGRDVLVASQTGSGKTAAFVLPMLQKLAETERTNGPRALILEPTRELAAQTASVCRTLGRRLPLKTRVICGGISREQQLRTLADGPDILVATHGRLLDFVTQADIVLENLTYLVLDEADRLLDEDFSASMTALAPYFPDHPPQTVFCSATLPEPVMELALRVTRDPVRIESTAETFTPKRIRQRALFVEKDDKPETVARILTRFPGRSIVFARTKNNVDALGKTLKRHGLRVETLHGDRMQGARNKALEQFRNGHVPILVTTDIASRGLDIPDVELVINMDMPETPEAYVHRIGRTARAGKKGAAFSLINADERLRLREIERHIGYRVRIVTEEALDS</sequence>
<dbReference type="InterPro" id="IPR001650">
    <property type="entry name" value="Helicase_C-like"/>
</dbReference>
<dbReference type="GO" id="GO:0003676">
    <property type="term" value="F:nucleic acid binding"/>
    <property type="evidence" value="ECO:0007669"/>
    <property type="project" value="InterPro"/>
</dbReference>
<dbReference type="InterPro" id="IPR000629">
    <property type="entry name" value="RNA-helicase_DEAD-box_CS"/>
</dbReference>
<dbReference type="GO" id="GO:0005524">
    <property type="term" value="F:ATP binding"/>
    <property type="evidence" value="ECO:0007669"/>
    <property type="project" value="UniProtKB-KW"/>
</dbReference>
<feature type="domain" description="Helicase ATP-binding" evidence="7">
    <location>
        <begin position="56"/>
        <end position="229"/>
    </location>
</feature>
<name>G6XHX0_9PROT</name>
<dbReference type="InterPro" id="IPR050079">
    <property type="entry name" value="DEAD_box_RNA_helicase"/>
</dbReference>
<keyword evidence="1 6" id="KW-0547">Nucleotide-binding</keyword>
<evidence type="ECO:0000256" key="4">
    <source>
        <dbReference type="ARBA" id="ARBA00022840"/>
    </source>
</evidence>
<dbReference type="InterPro" id="IPR044742">
    <property type="entry name" value="DEAD/DEAH_RhlB"/>
</dbReference>
<keyword evidence="10" id="KW-1185">Reference proteome</keyword>
<dbReference type="STRING" id="1088869.GMO_11140"/>
<dbReference type="Proteomes" id="UP000004949">
    <property type="component" value="Unassembled WGS sequence"/>
</dbReference>
<dbReference type="GO" id="GO:0005829">
    <property type="term" value="C:cytosol"/>
    <property type="evidence" value="ECO:0007669"/>
    <property type="project" value="TreeGrafter"/>
</dbReference>
<comment type="caution">
    <text evidence="9">The sequence shown here is derived from an EMBL/GenBank/DDBJ whole genome shotgun (WGS) entry which is preliminary data.</text>
</comment>
<gene>
    <name evidence="9" type="ORF">GMO_11140</name>
</gene>
<dbReference type="PANTHER" id="PTHR47959:SF1">
    <property type="entry name" value="ATP-DEPENDENT RNA HELICASE DBPA"/>
    <property type="match status" value="1"/>
</dbReference>
<reference evidence="9 10" key="1">
    <citation type="submission" date="2011-10" db="EMBL/GenBank/DDBJ databases">
        <title>Genome sequence of Gluconobacter morbifer G707, isolated from Drosophila gut.</title>
        <authorList>
            <person name="Lee W.-J."/>
            <person name="Kim E.-K."/>
        </authorList>
    </citation>
    <scope>NUCLEOTIDE SEQUENCE [LARGE SCALE GENOMIC DNA]</scope>
    <source>
        <strain evidence="9 10">G707</strain>
    </source>
</reference>
<dbReference type="PATRIC" id="fig|1088869.3.peg.1114"/>
<evidence type="ECO:0000256" key="3">
    <source>
        <dbReference type="ARBA" id="ARBA00022806"/>
    </source>
</evidence>
<dbReference type="PROSITE" id="PS51192">
    <property type="entry name" value="HELICASE_ATP_BIND_1"/>
    <property type="match status" value="1"/>
</dbReference>
<dbReference type="Pfam" id="PF00270">
    <property type="entry name" value="DEAD"/>
    <property type="match status" value="1"/>
</dbReference>
<evidence type="ECO:0000313" key="10">
    <source>
        <dbReference type="Proteomes" id="UP000004949"/>
    </source>
</evidence>
<evidence type="ECO:0000256" key="2">
    <source>
        <dbReference type="ARBA" id="ARBA00022801"/>
    </source>
</evidence>
<keyword evidence="2 6" id="KW-0378">Hydrolase</keyword>
<feature type="domain" description="Helicase C-terminal" evidence="8">
    <location>
        <begin position="240"/>
        <end position="398"/>
    </location>
</feature>
<dbReference type="PROSITE" id="PS00039">
    <property type="entry name" value="DEAD_ATP_HELICASE"/>
    <property type="match status" value="1"/>
</dbReference>
<dbReference type="GO" id="GO:0003724">
    <property type="term" value="F:RNA helicase activity"/>
    <property type="evidence" value="ECO:0007669"/>
    <property type="project" value="UniProtKB-ARBA"/>
</dbReference>
<evidence type="ECO:0000259" key="8">
    <source>
        <dbReference type="PROSITE" id="PS51194"/>
    </source>
</evidence>
<dbReference type="SUPFAM" id="SSF52540">
    <property type="entry name" value="P-loop containing nucleoside triphosphate hydrolases"/>
    <property type="match status" value="1"/>
</dbReference>
<evidence type="ECO:0000256" key="6">
    <source>
        <dbReference type="RuleBase" id="RU000492"/>
    </source>
</evidence>
<dbReference type="eggNOG" id="COG0513">
    <property type="taxonomic scope" value="Bacteria"/>
</dbReference>
<dbReference type="GO" id="GO:0016787">
    <property type="term" value="F:hydrolase activity"/>
    <property type="evidence" value="ECO:0007669"/>
    <property type="project" value="UniProtKB-KW"/>
</dbReference>
<accession>G6XHX0</accession>
<dbReference type="EMBL" id="AGQV01000002">
    <property type="protein sequence ID" value="EHH68344.1"/>
    <property type="molecule type" value="Genomic_DNA"/>
</dbReference>
<proteinExistence type="inferred from homology"/>
<keyword evidence="4 6" id="KW-0067">ATP-binding</keyword>
<dbReference type="SMART" id="SM00487">
    <property type="entry name" value="DEXDc"/>
    <property type="match status" value="1"/>
</dbReference>
<dbReference type="InterPro" id="IPR027417">
    <property type="entry name" value="P-loop_NTPase"/>
</dbReference>
<evidence type="ECO:0000256" key="5">
    <source>
        <dbReference type="ARBA" id="ARBA00038437"/>
    </source>
</evidence>
<organism evidence="9 10">
    <name type="scientific">Gluconobacter morbifer G707</name>
    <dbReference type="NCBI Taxonomy" id="1088869"/>
    <lineage>
        <taxon>Bacteria</taxon>
        <taxon>Pseudomonadati</taxon>
        <taxon>Pseudomonadota</taxon>
        <taxon>Alphaproteobacteria</taxon>
        <taxon>Acetobacterales</taxon>
        <taxon>Acetobacteraceae</taxon>
        <taxon>Gluconobacter</taxon>
    </lineage>
</organism>
<dbReference type="InterPro" id="IPR011545">
    <property type="entry name" value="DEAD/DEAH_box_helicase_dom"/>
</dbReference>
<protein>
    <submittedName>
        <fullName evidence="9">ATP-dependent RNA helicase</fullName>
    </submittedName>
</protein>
<dbReference type="AlphaFoldDB" id="G6XHX0"/>
<dbReference type="CDD" id="cd00268">
    <property type="entry name" value="DEADc"/>
    <property type="match status" value="1"/>
</dbReference>
<dbReference type="Gene3D" id="3.40.50.300">
    <property type="entry name" value="P-loop containing nucleotide triphosphate hydrolases"/>
    <property type="match status" value="2"/>
</dbReference>
<comment type="similarity">
    <text evidence="5 6">Belongs to the DEAD box helicase family.</text>
</comment>
<dbReference type="InterPro" id="IPR014001">
    <property type="entry name" value="Helicase_ATP-bd"/>
</dbReference>
<evidence type="ECO:0000259" key="7">
    <source>
        <dbReference type="PROSITE" id="PS51192"/>
    </source>
</evidence>
<dbReference type="SMART" id="SM00490">
    <property type="entry name" value="HELICc"/>
    <property type="match status" value="1"/>
</dbReference>
<keyword evidence="3 6" id="KW-0347">Helicase</keyword>